<comment type="caution">
    <text evidence="1">The sequence shown here is derived from an EMBL/GenBank/DDBJ whole genome shotgun (WGS) entry which is preliminary data.</text>
</comment>
<proteinExistence type="predicted"/>
<protein>
    <submittedName>
        <fullName evidence="1">Uncharacterized protein</fullName>
    </submittedName>
</protein>
<gene>
    <name evidence="1" type="ORF">B7C42_08402</name>
</gene>
<reference evidence="1 2" key="1">
    <citation type="submission" date="2017-07" db="EMBL/GenBank/DDBJ databases">
        <title>First draft Genome Sequence of Nocardia cerradoensis isolated from human infection.</title>
        <authorList>
            <person name="Carrasco G."/>
        </authorList>
    </citation>
    <scope>NUCLEOTIDE SEQUENCE [LARGE SCALE GENOMIC DNA]</scope>
    <source>
        <strain evidence="1 2">CNM20130759</strain>
    </source>
</reference>
<evidence type="ECO:0000313" key="2">
    <source>
        <dbReference type="Proteomes" id="UP000215506"/>
    </source>
</evidence>
<organism evidence="1 2">
    <name type="scientific">Nocardia cerradoensis</name>
    <dbReference type="NCBI Taxonomy" id="85688"/>
    <lineage>
        <taxon>Bacteria</taxon>
        <taxon>Bacillati</taxon>
        <taxon>Actinomycetota</taxon>
        <taxon>Actinomycetes</taxon>
        <taxon>Mycobacteriales</taxon>
        <taxon>Nocardiaceae</taxon>
        <taxon>Nocardia</taxon>
    </lineage>
</organism>
<name>A0A231GSC8_9NOCA</name>
<sequence>MRLAATVSAVPFRMVRTKGGVIRPFEMVVLVLLRGGAGATAPILTAA</sequence>
<keyword evidence="2" id="KW-1185">Reference proteome</keyword>
<dbReference type="EMBL" id="NGAF01000809">
    <property type="protein sequence ID" value="OXR39530.1"/>
    <property type="molecule type" value="Genomic_DNA"/>
</dbReference>
<accession>A0A231GSC8</accession>
<dbReference type="Proteomes" id="UP000215506">
    <property type="component" value="Unassembled WGS sequence"/>
</dbReference>
<dbReference type="AlphaFoldDB" id="A0A231GSC8"/>
<evidence type="ECO:0000313" key="1">
    <source>
        <dbReference type="EMBL" id="OXR39530.1"/>
    </source>
</evidence>